<evidence type="ECO:0000313" key="2">
    <source>
        <dbReference type="EMBL" id="GMA18666.1"/>
    </source>
</evidence>
<dbReference type="EMBL" id="BSUJ01000001">
    <property type="protein sequence ID" value="GMA18666.1"/>
    <property type="molecule type" value="Genomic_DNA"/>
</dbReference>
<evidence type="ECO:0000256" key="1">
    <source>
        <dbReference type="SAM" id="MobiDB-lite"/>
    </source>
</evidence>
<reference evidence="3" key="1">
    <citation type="journal article" date="2019" name="Int. J. Syst. Evol. Microbiol.">
        <title>The Global Catalogue of Microorganisms (GCM) 10K type strain sequencing project: providing services to taxonomists for standard genome sequencing and annotation.</title>
        <authorList>
            <consortium name="The Broad Institute Genomics Platform"/>
            <consortium name="The Broad Institute Genome Sequencing Center for Infectious Disease"/>
            <person name="Wu L."/>
            <person name="Ma J."/>
        </authorList>
    </citation>
    <scope>NUCLEOTIDE SEQUENCE [LARGE SCALE GENOMIC DNA]</scope>
    <source>
        <strain evidence="3">NBRC 105830</strain>
    </source>
</reference>
<dbReference type="RefSeq" id="WP_284283722.1">
    <property type="nucleotide sequence ID" value="NZ_BSUJ01000001.1"/>
</dbReference>
<dbReference type="SUPFAM" id="SSF54637">
    <property type="entry name" value="Thioesterase/thiol ester dehydrase-isomerase"/>
    <property type="match status" value="1"/>
</dbReference>
<keyword evidence="3" id="KW-1185">Reference proteome</keyword>
<accession>A0ABQ6HJJ5</accession>
<dbReference type="Proteomes" id="UP001157109">
    <property type="component" value="Unassembled WGS sequence"/>
</dbReference>
<dbReference type="Pfam" id="PF13279">
    <property type="entry name" value="4HBT_2"/>
    <property type="match status" value="1"/>
</dbReference>
<proteinExistence type="predicted"/>
<comment type="caution">
    <text evidence="2">The sequence shown here is derived from an EMBL/GenBank/DDBJ whole genome shotgun (WGS) entry which is preliminary data.</text>
</comment>
<dbReference type="PANTHER" id="PTHR31793">
    <property type="entry name" value="4-HYDROXYBENZOYL-COA THIOESTERASE FAMILY MEMBER"/>
    <property type="match status" value="1"/>
</dbReference>
<gene>
    <name evidence="2" type="ORF">GCM10025862_06870</name>
</gene>
<feature type="compositionally biased region" description="Basic and acidic residues" evidence="1">
    <location>
        <begin position="7"/>
        <end position="23"/>
    </location>
</feature>
<sequence length="169" mass="19089">MSPSAPEPDRAPTSEPVDKPVDEPADYHVDVALRWSDMDAYGHVNNVQYLRLLEEARVQAFEDWFGGHHVGDRGMVIGRSEIEYLLPLEHRIAPIAIEVWVTQVAAASFDLGYRVVDGTGGPDQRVYALAETTLVAYDLTRGVPIRLEPRHREALDRHRGGPVPFRRRR</sequence>
<dbReference type="InterPro" id="IPR029069">
    <property type="entry name" value="HotDog_dom_sf"/>
</dbReference>
<organism evidence="2 3">
    <name type="scientific">Arsenicicoccus piscis</name>
    <dbReference type="NCBI Taxonomy" id="673954"/>
    <lineage>
        <taxon>Bacteria</taxon>
        <taxon>Bacillati</taxon>
        <taxon>Actinomycetota</taxon>
        <taxon>Actinomycetes</taxon>
        <taxon>Micrococcales</taxon>
        <taxon>Intrasporangiaceae</taxon>
        <taxon>Arsenicicoccus</taxon>
    </lineage>
</organism>
<dbReference type="Gene3D" id="3.10.129.10">
    <property type="entry name" value="Hotdog Thioesterase"/>
    <property type="match status" value="1"/>
</dbReference>
<dbReference type="CDD" id="cd00586">
    <property type="entry name" value="4HBT"/>
    <property type="match status" value="1"/>
</dbReference>
<evidence type="ECO:0008006" key="4">
    <source>
        <dbReference type="Google" id="ProtNLM"/>
    </source>
</evidence>
<name>A0ABQ6HJJ5_9MICO</name>
<protein>
    <recommendedName>
        <fullName evidence="4">Acyl-CoA thioesterase</fullName>
    </recommendedName>
</protein>
<dbReference type="InterPro" id="IPR050563">
    <property type="entry name" value="4-hydroxybenzoyl-CoA_TE"/>
</dbReference>
<feature type="region of interest" description="Disordered" evidence="1">
    <location>
        <begin position="1"/>
        <end position="23"/>
    </location>
</feature>
<evidence type="ECO:0000313" key="3">
    <source>
        <dbReference type="Proteomes" id="UP001157109"/>
    </source>
</evidence>
<dbReference type="PANTHER" id="PTHR31793:SF24">
    <property type="entry name" value="LONG-CHAIN ACYL-COA THIOESTERASE FADM"/>
    <property type="match status" value="1"/>
</dbReference>